<comment type="caution">
    <text evidence="2">The sequence shown here is derived from an EMBL/GenBank/DDBJ whole genome shotgun (WGS) entry which is preliminary data.</text>
</comment>
<dbReference type="EMBL" id="BLLF01008630">
    <property type="protein sequence ID" value="GFH33461.1"/>
    <property type="molecule type" value="Genomic_DNA"/>
</dbReference>
<proteinExistence type="predicted"/>
<feature type="region of interest" description="Disordered" evidence="1">
    <location>
        <begin position="1"/>
        <end position="24"/>
    </location>
</feature>
<evidence type="ECO:0000256" key="1">
    <source>
        <dbReference type="SAM" id="MobiDB-lite"/>
    </source>
</evidence>
<keyword evidence="3" id="KW-1185">Reference proteome</keyword>
<gene>
    <name evidence="2" type="ORF">HaLaN_32838</name>
</gene>
<sequence>MRKGQKGDGWLPARTLPVTPHQPASRRLPIRVHSSAQTRACLSIDCSGRVEATRNTESLTKGFKVAPLKLGVPGP</sequence>
<dbReference type="Proteomes" id="UP000485058">
    <property type="component" value="Unassembled WGS sequence"/>
</dbReference>
<accession>A0A6A0AMI0</accession>
<reference evidence="2 3" key="1">
    <citation type="submission" date="2020-02" db="EMBL/GenBank/DDBJ databases">
        <title>Draft genome sequence of Haematococcus lacustris strain NIES-144.</title>
        <authorList>
            <person name="Morimoto D."/>
            <person name="Nakagawa S."/>
            <person name="Yoshida T."/>
            <person name="Sawayama S."/>
        </authorList>
    </citation>
    <scope>NUCLEOTIDE SEQUENCE [LARGE SCALE GENOMIC DNA]</scope>
    <source>
        <strain evidence="2 3">NIES-144</strain>
    </source>
</reference>
<evidence type="ECO:0000313" key="3">
    <source>
        <dbReference type="Proteomes" id="UP000485058"/>
    </source>
</evidence>
<organism evidence="2 3">
    <name type="scientific">Haematococcus lacustris</name>
    <name type="common">Green alga</name>
    <name type="synonym">Haematococcus pluvialis</name>
    <dbReference type="NCBI Taxonomy" id="44745"/>
    <lineage>
        <taxon>Eukaryota</taxon>
        <taxon>Viridiplantae</taxon>
        <taxon>Chlorophyta</taxon>
        <taxon>core chlorophytes</taxon>
        <taxon>Chlorophyceae</taxon>
        <taxon>CS clade</taxon>
        <taxon>Chlamydomonadales</taxon>
        <taxon>Haematococcaceae</taxon>
        <taxon>Haematococcus</taxon>
    </lineage>
</organism>
<protein>
    <submittedName>
        <fullName evidence="2">Uncharacterized protein</fullName>
    </submittedName>
</protein>
<evidence type="ECO:0000313" key="2">
    <source>
        <dbReference type="EMBL" id="GFH33461.1"/>
    </source>
</evidence>
<name>A0A6A0AMI0_HAELA</name>
<dbReference type="AlphaFoldDB" id="A0A6A0AMI0"/>